<evidence type="ECO:0000313" key="3">
    <source>
        <dbReference type="Proteomes" id="UP001160550"/>
    </source>
</evidence>
<keyword evidence="3" id="KW-1185">Reference proteome</keyword>
<dbReference type="InterPro" id="IPR013024">
    <property type="entry name" value="GGCT-like"/>
</dbReference>
<dbReference type="InterPro" id="IPR036568">
    <property type="entry name" value="GGCT-like_sf"/>
</dbReference>
<feature type="domain" description="Gamma-glutamylcyclotransferase AIG2-like" evidence="1">
    <location>
        <begin position="197"/>
        <end position="313"/>
    </location>
</feature>
<protein>
    <submittedName>
        <fullName evidence="2">Gamma-glutamylcyclotransferase</fullName>
    </submittedName>
</protein>
<dbReference type="CDD" id="cd06661">
    <property type="entry name" value="GGCT_like"/>
    <property type="match status" value="1"/>
</dbReference>
<organism evidence="2 3">
    <name type="scientific">Luteimonas composti</name>
    <dbReference type="NCBI Taxonomy" id="398257"/>
    <lineage>
        <taxon>Bacteria</taxon>
        <taxon>Pseudomonadati</taxon>
        <taxon>Pseudomonadota</taxon>
        <taxon>Gammaproteobacteria</taxon>
        <taxon>Lysobacterales</taxon>
        <taxon>Lysobacteraceae</taxon>
        <taxon>Luteimonas</taxon>
    </lineage>
</organism>
<dbReference type="SUPFAM" id="SSF110857">
    <property type="entry name" value="Gamma-glutamyl cyclotransferase-like"/>
    <property type="match status" value="1"/>
</dbReference>
<proteinExistence type="predicted"/>
<dbReference type="Gene3D" id="3.10.490.10">
    <property type="entry name" value="Gamma-glutamyl cyclotransferase-like"/>
    <property type="match status" value="1"/>
</dbReference>
<gene>
    <name evidence="2" type="ORF">QF205_12970</name>
</gene>
<comment type="caution">
    <text evidence="2">The sequence shown here is derived from an EMBL/GenBank/DDBJ whole genome shotgun (WGS) entry which is preliminary data.</text>
</comment>
<reference evidence="2" key="2">
    <citation type="submission" date="2023-04" db="EMBL/GenBank/DDBJ databases">
        <authorList>
            <person name="Sun J.-Q."/>
        </authorList>
    </citation>
    <scope>NUCLEOTIDE SEQUENCE</scope>
    <source>
        <strain evidence="2">CC-YY355</strain>
    </source>
</reference>
<dbReference type="Proteomes" id="UP001160550">
    <property type="component" value="Unassembled WGS sequence"/>
</dbReference>
<name>A0ABT6MTM3_9GAMM</name>
<dbReference type="RefSeq" id="WP_280943180.1">
    <property type="nucleotide sequence ID" value="NZ_JARYGX010000023.1"/>
</dbReference>
<dbReference type="EMBL" id="JARYGX010000023">
    <property type="protein sequence ID" value="MDH7453972.1"/>
    <property type="molecule type" value="Genomic_DNA"/>
</dbReference>
<evidence type="ECO:0000259" key="1">
    <source>
        <dbReference type="Pfam" id="PF06094"/>
    </source>
</evidence>
<evidence type="ECO:0000313" key="2">
    <source>
        <dbReference type="EMBL" id="MDH7453972.1"/>
    </source>
</evidence>
<sequence length="317" mass="35466">MDIGAGHLLQALATAAPMAVEQAMVAATVPQAPAGWGPSHWDALGNVLLGVGAVVGGVFGLHTYRKSTRTREAEWLDRLFERFYLNPVFSPVLLSFEYDFAAGTDRLVDRVLTVGTPVLDKDEIDRIRNVDVVLNFLEHLLYLESDKHLLAQDRDAMFGYWLGLLSQPRYASLRQYALQFGYEHVAAYCSARKVEHVLMYGSLMRGHEAHARFGLDEALEFVGEARIPGSVYRVADYPGFKFGEGEAHCELFRIRDPSVLAKLDEYEEYFPQDMARSEYARRVVHAADAGVDAWIYEYLPAVEGRSRVAGRWSTAAG</sequence>
<accession>A0ABT6MTM3</accession>
<reference evidence="2" key="1">
    <citation type="journal article" date="2007" name="Int. J. Syst. Evol. Microbiol.">
        <title>Luteimonas composti sp. nov., a moderately thermophilic bacterium isolated from food waste.</title>
        <authorList>
            <person name="Young C.C."/>
            <person name="Kampfer P."/>
            <person name="Chen W.M."/>
            <person name="Yen W.S."/>
            <person name="Arun A.B."/>
            <person name="Lai W.A."/>
            <person name="Shen F.T."/>
            <person name="Rekha P.D."/>
            <person name="Lin K.Y."/>
            <person name="Chou J.H."/>
        </authorList>
    </citation>
    <scope>NUCLEOTIDE SEQUENCE</scope>
    <source>
        <strain evidence="2">CC-YY355</strain>
    </source>
</reference>
<dbReference type="InterPro" id="IPR009288">
    <property type="entry name" value="AIG2-like_dom"/>
</dbReference>
<dbReference type="Pfam" id="PF06094">
    <property type="entry name" value="GGACT"/>
    <property type="match status" value="1"/>
</dbReference>